<evidence type="ECO:0000313" key="6">
    <source>
        <dbReference type="Proteomes" id="UP000315496"/>
    </source>
</evidence>
<evidence type="ECO:0000259" key="4">
    <source>
        <dbReference type="PROSITE" id="PS50089"/>
    </source>
</evidence>
<dbReference type="AlphaFoldDB" id="A0A4Z1T1H4"/>
<dbReference type="PROSITE" id="PS50089">
    <property type="entry name" value="ZF_RING_2"/>
    <property type="match status" value="1"/>
</dbReference>
<dbReference type="Proteomes" id="UP000315496">
    <property type="component" value="Chromosome 5"/>
</dbReference>
<feature type="domain" description="RING-type" evidence="4">
    <location>
        <begin position="336"/>
        <end position="373"/>
    </location>
</feature>
<dbReference type="OrthoDB" id="195446at2759"/>
<dbReference type="InterPro" id="IPR001841">
    <property type="entry name" value="Znf_RING"/>
</dbReference>
<feature type="repeat" description="ANK" evidence="1">
    <location>
        <begin position="120"/>
        <end position="147"/>
    </location>
</feature>
<keyword evidence="2" id="KW-0479">Metal-binding</keyword>
<feature type="repeat" description="ANK" evidence="1">
    <location>
        <begin position="58"/>
        <end position="90"/>
    </location>
</feature>
<dbReference type="PROSITE" id="PS50297">
    <property type="entry name" value="ANK_REP_REGION"/>
    <property type="match status" value="2"/>
</dbReference>
<dbReference type="VEuPathDB" id="GiardiaDB:GMRT_13421"/>
<dbReference type="Gene3D" id="3.30.40.10">
    <property type="entry name" value="Zinc/RING finger domain, C3HC4 (zinc finger)"/>
    <property type="match status" value="1"/>
</dbReference>
<dbReference type="PANTHER" id="PTHR24120:SF4">
    <property type="entry name" value="GH07239P"/>
    <property type="match status" value="1"/>
</dbReference>
<dbReference type="Gene3D" id="1.25.40.20">
    <property type="entry name" value="Ankyrin repeat-containing domain"/>
    <property type="match status" value="3"/>
</dbReference>
<accession>A0A4Z1T1H4</accession>
<keyword evidence="6" id="KW-1185">Reference proteome</keyword>
<keyword evidence="2" id="KW-0862">Zinc</keyword>
<dbReference type="InterPro" id="IPR013083">
    <property type="entry name" value="Znf_RING/FYVE/PHD"/>
</dbReference>
<comment type="caution">
    <text evidence="5">The sequence shown here is derived from an EMBL/GenBank/DDBJ whole genome shotgun (WGS) entry which is preliminary data.</text>
</comment>
<sequence>MFPMGLRASTSRMSLEVARRALELENDRPGNALMRAANDGSVAKVQANLHLAGGRNEQGWTALMYAAREGKEECVWLLMDKEARMQKKDGFSALMVAAMNGHVECVRLLMDAEAGLRNKDGRTALHIAADAGRSQCVEVLIPSEATLVDHTGQTALMEAAVRGREECVALLVEKELGFQDKWGWTALMYAANAGNADCVSHLLGEALLKTTRIGKIHVPTTGMTALMLAIRRGHAAVASLLAEYESGATDDQGHDACWHASKSGHEHLVPIARDYRFDPVEVEDMPSLSSGLTMPRRSLNRTSPGSKQMKPTPPTKKSGPVERLSSKIHGPESLQCVICLSNPKCIVLQPCKHCCVCEGCAKYLKGKTCPLCRKDVERMMKIFL</sequence>
<feature type="region of interest" description="Disordered" evidence="3">
    <location>
        <begin position="286"/>
        <end position="324"/>
    </location>
</feature>
<keyword evidence="2" id="KW-0863">Zinc-finger</keyword>
<dbReference type="Pfam" id="PF13920">
    <property type="entry name" value="zf-C3HC4_3"/>
    <property type="match status" value="1"/>
</dbReference>
<proteinExistence type="predicted"/>
<evidence type="ECO:0000256" key="3">
    <source>
        <dbReference type="SAM" id="MobiDB-lite"/>
    </source>
</evidence>
<feature type="repeat" description="ANK" evidence="1">
    <location>
        <begin position="89"/>
        <end position="121"/>
    </location>
</feature>
<dbReference type="InterPro" id="IPR002110">
    <property type="entry name" value="Ankyrin_rpt"/>
</dbReference>
<dbReference type="PROSITE" id="PS50088">
    <property type="entry name" value="ANK_REPEAT"/>
    <property type="match status" value="3"/>
</dbReference>
<evidence type="ECO:0000256" key="2">
    <source>
        <dbReference type="PROSITE-ProRule" id="PRU00175"/>
    </source>
</evidence>
<name>A0A4Z1T1H4_GIAMU</name>
<dbReference type="SUPFAM" id="SSF48403">
    <property type="entry name" value="Ankyrin repeat"/>
    <property type="match status" value="1"/>
</dbReference>
<organism evidence="5 6">
    <name type="scientific">Giardia muris</name>
    <dbReference type="NCBI Taxonomy" id="5742"/>
    <lineage>
        <taxon>Eukaryota</taxon>
        <taxon>Metamonada</taxon>
        <taxon>Diplomonadida</taxon>
        <taxon>Hexamitidae</taxon>
        <taxon>Giardiinae</taxon>
        <taxon>Giardia</taxon>
    </lineage>
</organism>
<reference evidence="5 6" key="1">
    <citation type="submission" date="2019-05" db="EMBL/GenBank/DDBJ databases">
        <title>The compact genome of Giardia muris reveals important steps in the evolution of intestinal protozoan parasites.</title>
        <authorList>
            <person name="Xu F."/>
            <person name="Jimenez-Gonzalez A."/>
            <person name="Einarsson E."/>
            <person name="Astvaldsson A."/>
            <person name="Peirasmaki D."/>
            <person name="Eckmann L."/>
            <person name="Andersson J.O."/>
            <person name="Svard S.G."/>
            <person name="Jerlstrom-Hultqvist J."/>
        </authorList>
    </citation>
    <scope>NUCLEOTIDE SEQUENCE [LARGE SCALE GENOMIC DNA]</scope>
    <source>
        <strain evidence="5 6">Roberts-Thomson</strain>
    </source>
</reference>
<dbReference type="GO" id="GO:0008270">
    <property type="term" value="F:zinc ion binding"/>
    <property type="evidence" value="ECO:0007669"/>
    <property type="project" value="UniProtKB-KW"/>
</dbReference>
<evidence type="ECO:0000256" key="1">
    <source>
        <dbReference type="PROSITE-ProRule" id="PRU00023"/>
    </source>
</evidence>
<dbReference type="PANTHER" id="PTHR24120">
    <property type="entry name" value="GH07239P"/>
    <property type="match status" value="1"/>
</dbReference>
<dbReference type="EMBL" id="VDLU01000005">
    <property type="protein sequence ID" value="TNJ26389.1"/>
    <property type="molecule type" value="Genomic_DNA"/>
</dbReference>
<dbReference type="SUPFAM" id="SSF57850">
    <property type="entry name" value="RING/U-box"/>
    <property type="match status" value="1"/>
</dbReference>
<gene>
    <name evidence="5" type="ORF">GMRT_13421</name>
</gene>
<dbReference type="SMART" id="SM00248">
    <property type="entry name" value="ANK"/>
    <property type="match status" value="7"/>
</dbReference>
<keyword evidence="1" id="KW-0040">ANK repeat</keyword>
<dbReference type="CDD" id="cd16649">
    <property type="entry name" value="mRING-HC-C3HC5_CGRF1-like"/>
    <property type="match status" value="1"/>
</dbReference>
<protein>
    <submittedName>
        <fullName evidence="5">Ankyrin repeat protein 2</fullName>
    </submittedName>
</protein>
<evidence type="ECO:0000313" key="5">
    <source>
        <dbReference type="EMBL" id="TNJ26389.1"/>
    </source>
</evidence>
<dbReference type="Pfam" id="PF00023">
    <property type="entry name" value="Ank"/>
    <property type="match status" value="1"/>
</dbReference>
<dbReference type="Pfam" id="PF12796">
    <property type="entry name" value="Ank_2"/>
    <property type="match status" value="3"/>
</dbReference>
<dbReference type="InterPro" id="IPR036770">
    <property type="entry name" value="Ankyrin_rpt-contain_sf"/>
</dbReference>